<dbReference type="EMBL" id="JBANDC010000007">
    <property type="protein sequence ID" value="MEM4988081.1"/>
    <property type="molecule type" value="Genomic_DNA"/>
</dbReference>
<dbReference type="GO" id="GO:0016787">
    <property type="term" value="F:hydrolase activity"/>
    <property type="evidence" value="ECO:0007669"/>
    <property type="project" value="UniProtKB-KW"/>
</dbReference>
<gene>
    <name evidence="1" type="ORF">V8G57_11855</name>
</gene>
<dbReference type="Pfam" id="PF01042">
    <property type="entry name" value="Ribonuc_L-PSP"/>
    <property type="match status" value="1"/>
</dbReference>
<dbReference type="Gene3D" id="3.30.1330.40">
    <property type="entry name" value="RutC-like"/>
    <property type="match status" value="1"/>
</dbReference>
<dbReference type="SUPFAM" id="SSF55298">
    <property type="entry name" value="YjgF-like"/>
    <property type="match status" value="1"/>
</dbReference>
<accession>A0ABU9PVT1</accession>
<reference evidence="1 2" key="1">
    <citation type="submission" date="2024-02" db="EMBL/GenBank/DDBJ databases">
        <title>Draft genome sequence of Collimonas sp. strain H4R21, an effective mineral-weathering bacterial strain isolated from the beech rhizosphere.</title>
        <authorList>
            <person name="Morin E."/>
            <person name="Uroz S."/>
            <person name="Leveau J.H.J."/>
            <person name="Kumar R."/>
            <person name="Rey M.W."/>
            <person name="Pham J."/>
        </authorList>
    </citation>
    <scope>NUCLEOTIDE SEQUENCE [LARGE SCALE GENOMIC DNA]</scope>
    <source>
        <strain evidence="1 2">H4R21</strain>
    </source>
</reference>
<dbReference type="CDD" id="cd00448">
    <property type="entry name" value="YjgF_YER057c_UK114_family"/>
    <property type="match status" value="1"/>
</dbReference>
<evidence type="ECO:0000313" key="2">
    <source>
        <dbReference type="Proteomes" id="UP001495910"/>
    </source>
</evidence>
<dbReference type="Proteomes" id="UP001495910">
    <property type="component" value="Unassembled WGS sequence"/>
</dbReference>
<dbReference type="EC" id="3.5.-.-" evidence="1"/>
<protein>
    <submittedName>
        <fullName evidence="1">RidA family protein</fullName>
        <ecNumber evidence="1">3.5.-.-</ecNumber>
    </submittedName>
</protein>
<evidence type="ECO:0000313" key="1">
    <source>
        <dbReference type="EMBL" id="MEM4988081.1"/>
    </source>
</evidence>
<organism evidence="1 2">
    <name type="scientific">Collimonas rhizosphaerae</name>
    <dbReference type="NCBI Taxonomy" id="3126357"/>
    <lineage>
        <taxon>Bacteria</taxon>
        <taxon>Pseudomonadati</taxon>
        <taxon>Pseudomonadota</taxon>
        <taxon>Betaproteobacteria</taxon>
        <taxon>Burkholderiales</taxon>
        <taxon>Oxalobacteraceae</taxon>
        <taxon>Collimonas</taxon>
    </lineage>
</organism>
<proteinExistence type="predicted"/>
<dbReference type="InterPro" id="IPR006175">
    <property type="entry name" value="YjgF/YER057c/UK114"/>
</dbReference>
<keyword evidence="2" id="KW-1185">Reference proteome</keyword>
<name>A0ABU9PVT1_9BURK</name>
<dbReference type="InterPro" id="IPR035959">
    <property type="entry name" value="RutC-like_sf"/>
</dbReference>
<comment type="caution">
    <text evidence="1">The sequence shown here is derived from an EMBL/GenBank/DDBJ whole genome shotgun (WGS) entry which is preliminary data.</text>
</comment>
<dbReference type="PANTHER" id="PTHR11803">
    <property type="entry name" value="2-IMINOBUTANOATE/2-IMINOPROPANOATE DEAMINASE RIDA"/>
    <property type="match status" value="1"/>
</dbReference>
<dbReference type="RefSeq" id="WP_342829567.1">
    <property type="nucleotide sequence ID" value="NZ_JBANDC010000007.1"/>
</dbReference>
<keyword evidence="1" id="KW-0378">Hydrolase</keyword>
<sequence length="131" mass="13763">MTFRTINPPGATIPGISQATVVETGKLLLLSGHVPLRADGSVAGPGLEIQLEQVFSNLEATLIAAGSSFGNVARLTIYVRDFKPELLPVIRSVRDRFVNTAHPPASSLIGVAALFHPDVLVEIDAIATIPG</sequence>
<dbReference type="PANTHER" id="PTHR11803:SF39">
    <property type="entry name" value="2-IMINOBUTANOATE_2-IMINOPROPANOATE DEAMINASE"/>
    <property type="match status" value="1"/>
</dbReference>